<dbReference type="EMBL" id="AP018227">
    <property type="protein sequence ID" value="BAY86902.1"/>
    <property type="molecule type" value="Genomic_DNA"/>
</dbReference>
<accession>A0A1Z4M098</accession>
<keyword evidence="2" id="KW-1185">Reference proteome</keyword>
<evidence type="ECO:0000313" key="1">
    <source>
        <dbReference type="EMBL" id="BAY86902.1"/>
    </source>
</evidence>
<evidence type="ECO:0000313" key="2">
    <source>
        <dbReference type="Proteomes" id="UP000218418"/>
    </source>
</evidence>
<proteinExistence type="predicted"/>
<organism evidence="1 2">
    <name type="scientific">Calothrix parasitica NIES-267</name>
    <dbReference type="NCBI Taxonomy" id="1973488"/>
    <lineage>
        <taxon>Bacteria</taxon>
        <taxon>Bacillati</taxon>
        <taxon>Cyanobacteriota</taxon>
        <taxon>Cyanophyceae</taxon>
        <taxon>Nostocales</taxon>
        <taxon>Calotrichaceae</taxon>
        <taxon>Calothrix</taxon>
    </lineage>
</organism>
<dbReference type="Proteomes" id="UP000218418">
    <property type="component" value="Chromosome"/>
</dbReference>
<sequence>MKSFDSLSQTKHVVEVSWADRWQVYKRLQELHIPSWCGSNQPLTVEITNTEAAIQLWSVMRQLNASRQDLICTLKECLYYRPRHL</sequence>
<dbReference type="OrthoDB" id="515027at2"/>
<gene>
    <name evidence="1" type="ORF">NIES267_64130</name>
</gene>
<dbReference type="AlphaFoldDB" id="A0A1Z4M098"/>
<dbReference type="NCBIfam" id="NF045598">
    <property type="entry name" value="asr1405_asl0597"/>
    <property type="match status" value="1"/>
</dbReference>
<reference evidence="1 2" key="1">
    <citation type="submission" date="2017-06" db="EMBL/GenBank/DDBJ databases">
        <title>Genome sequencing of cyanobaciteial culture collection at National Institute for Environmental Studies (NIES).</title>
        <authorList>
            <person name="Hirose Y."/>
            <person name="Shimura Y."/>
            <person name="Fujisawa T."/>
            <person name="Nakamura Y."/>
            <person name="Kawachi M."/>
        </authorList>
    </citation>
    <scope>NUCLEOTIDE SEQUENCE [LARGE SCALE GENOMIC DNA]</scope>
    <source>
        <strain evidence="1 2">NIES-267</strain>
    </source>
</reference>
<dbReference type="InterPro" id="IPR054637">
    <property type="entry name" value="Asr1405_Asl0597-like"/>
</dbReference>
<name>A0A1Z4M098_9CYAN</name>
<protein>
    <submittedName>
        <fullName evidence="1">Uncharacterized protein</fullName>
    </submittedName>
</protein>